<gene>
    <name evidence="1" type="ORF">ACFFTR_41930</name>
</gene>
<evidence type="ECO:0000313" key="1">
    <source>
        <dbReference type="EMBL" id="MFB9449680.1"/>
    </source>
</evidence>
<keyword evidence="2" id="KW-1185">Reference proteome</keyword>
<dbReference type="RefSeq" id="WP_223100641.1">
    <property type="nucleotide sequence ID" value="NZ_CP061913.1"/>
</dbReference>
<comment type="caution">
    <text evidence="1">The sequence shown here is derived from an EMBL/GenBank/DDBJ whole genome shotgun (WGS) entry which is preliminary data.</text>
</comment>
<sequence length="717" mass="80749">MDMVQLPWRRVWTLNIDDTFERAYDATINPISRKLQIVNWDEPYSESGDLQVIHLHGHVRGSRPSKLVFSFAEYQAAAKTHPVWDQVLAGVMGTEPFLVIGARMLEDPDIESLLMKRPPNGTAPSFVVDPYISAGNKWELERLGFVVLELMPEEVLQKWRHEFDLMPEALLALTQSHALSVPQFSKLQTNRTSPPPSGHDFYGGDLPLWSDACDGRIAIFSWVKRVVDDLERWTDASSIRSEPTLHIVYGLRLTGSSSGLHAVAREAISMHVDPYVFDKSSRWDVPLLVDLARQRPALIIIDGGAEFADDVDRTLKLAEEDGVRLYILLAETPHNDLRLEGRLSGTYSKVVTHVPERLNRIDGAALVTKLEKFGRLGSLELKESRQRLQHFVGRDVFSSMMDVEYALGFRKRLEGELAELHADWRLDLVFLLSLAAQANRPVGLIDASIAIGVAADKINEQLRADGHLAAVVEQLDDRLVARQRDRAVESVANIIGSNRALDKLLEFIQRLAPLASRSSLQRRNRVPLLVGHLMTSKNLQATFPGHDLDNFYESLRPTFGDWNGRYWEQRAIYAKATLDWSRAESFAARSVSLYDDAYTRTTYGTILINKAENLAALGDSAWREYYDRGRQELETAQAKEPGSRVTAFAYLESTLALLQRLAEAGADDSQDAVTVAADWSAYYATLRIGLTGEHLQSVSRAERLGERWERLRLANRS</sequence>
<evidence type="ECO:0000313" key="2">
    <source>
        <dbReference type="Proteomes" id="UP001589608"/>
    </source>
</evidence>
<dbReference type="Pfam" id="PF13289">
    <property type="entry name" value="SIR2_2"/>
    <property type="match status" value="1"/>
</dbReference>
<dbReference type="EMBL" id="JBHMCA010000069">
    <property type="protein sequence ID" value="MFB9449680.1"/>
    <property type="molecule type" value="Genomic_DNA"/>
</dbReference>
<proteinExistence type="predicted"/>
<reference evidence="1 2" key="1">
    <citation type="submission" date="2024-09" db="EMBL/GenBank/DDBJ databases">
        <authorList>
            <person name="Sun Q."/>
            <person name="Mori K."/>
        </authorList>
    </citation>
    <scope>NUCLEOTIDE SEQUENCE [LARGE SCALE GENOMIC DNA]</scope>
    <source>
        <strain evidence="1 2">JCM 3307</strain>
    </source>
</reference>
<accession>A0ABV5MLD3</accession>
<protein>
    <submittedName>
        <fullName evidence="1">SIR2 family protein</fullName>
    </submittedName>
</protein>
<organism evidence="1 2">
    <name type="scientific">Dactylosporangium vinaceum</name>
    <dbReference type="NCBI Taxonomy" id="53362"/>
    <lineage>
        <taxon>Bacteria</taxon>
        <taxon>Bacillati</taxon>
        <taxon>Actinomycetota</taxon>
        <taxon>Actinomycetes</taxon>
        <taxon>Micromonosporales</taxon>
        <taxon>Micromonosporaceae</taxon>
        <taxon>Dactylosporangium</taxon>
    </lineage>
</organism>
<dbReference type="Proteomes" id="UP001589608">
    <property type="component" value="Unassembled WGS sequence"/>
</dbReference>
<name>A0ABV5MLD3_9ACTN</name>